<evidence type="ECO:0000256" key="2">
    <source>
        <dbReference type="ARBA" id="ARBA00022630"/>
    </source>
</evidence>
<dbReference type="Proteomes" id="UP000325827">
    <property type="component" value="Unassembled WGS sequence"/>
</dbReference>
<dbReference type="PANTHER" id="PTHR43884:SF20">
    <property type="entry name" value="ACYL-COA DEHYDROGENASE FADE28"/>
    <property type="match status" value="1"/>
</dbReference>
<evidence type="ECO:0000256" key="3">
    <source>
        <dbReference type="ARBA" id="ARBA00022827"/>
    </source>
</evidence>
<dbReference type="OrthoDB" id="7328575at2"/>
<dbReference type="InterPro" id="IPR036250">
    <property type="entry name" value="AcylCo_DH-like_C"/>
</dbReference>
<evidence type="ECO:0000313" key="6">
    <source>
        <dbReference type="EMBL" id="KAA9105891.1"/>
    </source>
</evidence>
<dbReference type="InterPro" id="IPR009075">
    <property type="entry name" value="AcylCo_DH/oxidase_C"/>
</dbReference>
<keyword evidence="7" id="KW-1185">Reference proteome</keyword>
<gene>
    <name evidence="6" type="ORF">F6B43_16130</name>
</gene>
<protein>
    <submittedName>
        <fullName evidence="6">Acyl-CoA dehydrogenase</fullName>
    </submittedName>
</protein>
<dbReference type="RefSeq" id="WP_150450033.1">
    <property type="nucleotide sequence ID" value="NZ_VYSA01000004.1"/>
</dbReference>
<keyword evidence="4" id="KW-0560">Oxidoreductase</keyword>
<evidence type="ECO:0000259" key="5">
    <source>
        <dbReference type="Pfam" id="PF00441"/>
    </source>
</evidence>
<dbReference type="SUPFAM" id="SSF47203">
    <property type="entry name" value="Acyl-CoA dehydrogenase C-terminal domain-like"/>
    <property type="match status" value="1"/>
</dbReference>
<feature type="domain" description="Acyl-CoA dehydrogenase/oxidase C-terminal" evidence="5">
    <location>
        <begin position="208"/>
        <end position="358"/>
    </location>
</feature>
<proteinExistence type="inferred from homology"/>
<accession>A0A5J5IWP2</accession>
<dbReference type="Gene3D" id="2.40.110.10">
    <property type="entry name" value="Butyryl-CoA Dehydrogenase, subunit A, domain 2"/>
    <property type="match status" value="1"/>
</dbReference>
<organism evidence="6 7">
    <name type="scientific">Microbacterium rhizomatis</name>
    <dbReference type="NCBI Taxonomy" id="1631477"/>
    <lineage>
        <taxon>Bacteria</taxon>
        <taxon>Bacillati</taxon>
        <taxon>Actinomycetota</taxon>
        <taxon>Actinomycetes</taxon>
        <taxon>Micrococcales</taxon>
        <taxon>Microbacteriaceae</taxon>
        <taxon>Microbacterium</taxon>
    </lineage>
</organism>
<keyword evidence="3" id="KW-0274">FAD</keyword>
<dbReference type="GO" id="GO:0003995">
    <property type="term" value="F:acyl-CoA dehydrogenase activity"/>
    <property type="evidence" value="ECO:0007669"/>
    <property type="project" value="TreeGrafter"/>
</dbReference>
<dbReference type="Gene3D" id="1.20.140.10">
    <property type="entry name" value="Butyryl-CoA Dehydrogenase, subunit A, domain 3"/>
    <property type="match status" value="1"/>
</dbReference>
<comment type="similarity">
    <text evidence="1">Belongs to the acyl-CoA dehydrogenase family.</text>
</comment>
<dbReference type="InterPro" id="IPR046373">
    <property type="entry name" value="Acyl-CoA_Oxase/DH_mid-dom_sf"/>
</dbReference>
<dbReference type="Pfam" id="PF00441">
    <property type="entry name" value="Acyl-CoA_dh_1"/>
    <property type="match status" value="1"/>
</dbReference>
<sequence length="362" mass="37892">MNITESAEVTELRGVLRRLLLRDAAADSPVIRRSPRVWDTLTQEIGLLEVFADPGALDAIGEAMLASVLCEEIGRALAPAPLAGTIVALGVLRRCQPATDDIVSSIVSDHRTAGVALADRAINLEPGIKASTGAEGWHASGEAALAMTADQADVLVVPAASEAGVVLLAIDTSHPSVRVIARPTLDGTRAFADLVLETTPARLIADAGAASTMVDFAYDRTALLLAAEALGGARHCLEITLTHVKQRSQFGRPIGSFQAVKHRLADHAVAIEATASLVALAAAIADDPDADPAQISVAASVAKAHSSETFTAVAGDSIQLHGGIGFTWEHQAHRYFKRAHVTARYWGSAASHRARIASIMGW</sequence>
<evidence type="ECO:0000256" key="1">
    <source>
        <dbReference type="ARBA" id="ARBA00009347"/>
    </source>
</evidence>
<evidence type="ECO:0000313" key="7">
    <source>
        <dbReference type="Proteomes" id="UP000325827"/>
    </source>
</evidence>
<dbReference type="AlphaFoldDB" id="A0A5J5IWP2"/>
<name>A0A5J5IWP2_9MICO</name>
<dbReference type="PANTHER" id="PTHR43884">
    <property type="entry name" value="ACYL-COA DEHYDROGENASE"/>
    <property type="match status" value="1"/>
</dbReference>
<keyword evidence="2" id="KW-0285">Flavoprotein</keyword>
<comment type="caution">
    <text evidence="6">The sequence shown here is derived from an EMBL/GenBank/DDBJ whole genome shotgun (WGS) entry which is preliminary data.</text>
</comment>
<dbReference type="EMBL" id="VYSA01000004">
    <property type="protein sequence ID" value="KAA9105891.1"/>
    <property type="molecule type" value="Genomic_DNA"/>
</dbReference>
<reference evidence="7" key="1">
    <citation type="submission" date="2019-09" db="EMBL/GenBank/DDBJ databases">
        <title>Mumia zhuanghuii sp. nov. isolated from the intestinal contents of plateau pika (Ochotona curzoniae) in the Qinghai-Tibet plateau of China.</title>
        <authorList>
            <person name="Tian Z."/>
        </authorList>
    </citation>
    <scope>NUCLEOTIDE SEQUENCE [LARGE SCALE GENOMIC DNA]</scope>
    <source>
        <strain evidence="7">JCM 30598</strain>
    </source>
</reference>
<dbReference type="InterPro" id="IPR009100">
    <property type="entry name" value="AcylCoA_DH/oxidase_NM_dom_sf"/>
</dbReference>
<evidence type="ECO:0000256" key="4">
    <source>
        <dbReference type="ARBA" id="ARBA00023002"/>
    </source>
</evidence>
<dbReference type="SUPFAM" id="SSF56645">
    <property type="entry name" value="Acyl-CoA dehydrogenase NM domain-like"/>
    <property type="match status" value="1"/>
</dbReference>